<dbReference type="GO" id="GO:0009086">
    <property type="term" value="P:methionine biosynthetic process"/>
    <property type="evidence" value="ECO:0007669"/>
    <property type="project" value="UniProtKB-KW"/>
</dbReference>
<dbReference type="EMBL" id="LFVU01000027">
    <property type="protein sequence ID" value="KMT21350.1"/>
    <property type="molecule type" value="Genomic_DNA"/>
</dbReference>
<dbReference type="Pfam" id="PF02882">
    <property type="entry name" value="THF_DHG_CYH_C"/>
    <property type="match status" value="1"/>
</dbReference>
<keyword evidence="11 12" id="KW-0511">Multifunctional enzyme</keyword>
<accession>A0A0J8D5B6</accession>
<dbReference type="HAMAP" id="MF_01576">
    <property type="entry name" value="THF_DHG_CYH"/>
    <property type="match status" value="1"/>
</dbReference>
<evidence type="ECO:0000256" key="9">
    <source>
        <dbReference type="ARBA" id="ARBA00023102"/>
    </source>
</evidence>
<keyword evidence="8 12" id="KW-0560">Oxidoreductase</keyword>
<dbReference type="InterPro" id="IPR046346">
    <property type="entry name" value="Aminoacid_DH-like_N_sf"/>
</dbReference>
<evidence type="ECO:0000259" key="13">
    <source>
        <dbReference type="Pfam" id="PF00763"/>
    </source>
</evidence>
<dbReference type="InterPro" id="IPR020630">
    <property type="entry name" value="THF_DH/CycHdrlase_cat_dom"/>
</dbReference>
<sequence>MSGIIINAKQVAANIREELKVKVNKHKEIKGRVPGVAAILVGNDPSSVSYVKGQQKTASEVGVEYKMFELPAESTEEEVISLINELNDREDVNGIIVQLPLPKHISPDNVARAIKPNKDIDCFTLDNTGKLFRGEKCLLPCTPKGIVRLIKETGIELVGKKVCVVGRSNIVGKPVALLLLAEGATVNICHSKTKDLKAETLNCDILVSAAGKANLITADMVKEGTVVIDAGVNMVDGKLKGDVDFDAVLEKASHITPVPGGVGAMTTTMLIENILEASLEYEQ</sequence>
<evidence type="ECO:0000313" key="16">
    <source>
        <dbReference type="Proteomes" id="UP000036756"/>
    </source>
</evidence>
<evidence type="ECO:0000313" key="15">
    <source>
        <dbReference type="EMBL" id="KMT21350.1"/>
    </source>
</evidence>
<comment type="similarity">
    <text evidence="12">Belongs to the tetrahydrofolate dehydrogenase/cyclohydrolase family.</text>
</comment>
<keyword evidence="7 12" id="KW-0521">NADP</keyword>
<dbReference type="GO" id="GO:0000105">
    <property type="term" value="P:L-histidine biosynthetic process"/>
    <property type="evidence" value="ECO:0007669"/>
    <property type="project" value="UniProtKB-KW"/>
</dbReference>
<dbReference type="SUPFAM" id="SSF51735">
    <property type="entry name" value="NAD(P)-binding Rossmann-fold domains"/>
    <property type="match status" value="1"/>
</dbReference>
<evidence type="ECO:0000259" key="14">
    <source>
        <dbReference type="Pfam" id="PF02882"/>
    </source>
</evidence>
<evidence type="ECO:0000256" key="2">
    <source>
        <dbReference type="ARBA" id="ARBA00011738"/>
    </source>
</evidence>
<name>A0A0J8D5B6_CLOCY</name>
<dbReference type="RefSeq" id="WP_048570793.1">
    <property type="nucleotide sequence ID" value="NZ_LFVU01000027.1"/>
</dbReference>
<keyword evidence="9 12" id="KW-0368">Histidine biosynthesis</keyword>
<keyword evidence="16" id="KW-1185">Reference proteome</keyword>
<evidence type="ECO:0000256" key="3">
    <source>
        <dbReference type="ARBA" id="ARBA00022563"/>
    </source>
</evidence>
<evidence type="ECO:0000256" key="4">
    <source>
        <dbReference type="ARBA" id="ARBA00022605"/>
    </source>
</evidence>
<comment type="catalytic activity">
    <reaction evidence="12">
        <text>(6R)-5,10-methenyltetrahydrofolate + H2O = (6R)-10-formyltetrahydrofolate + H(+)</text>
        <dbReference type="Rhea" id="RHEA:23700"/>
        <dbReference type="ChEBI" id="CHEBI:15377"/>
        <dbReference type="ChEBI" id="CHEBI:15378"/>
        <dbReference type="ChEBI" id="CHEBI:57455"/>
        <dbReference type="ChEBI" id="CHEBI:195366"/>
        <dbReference type="EC" id="3.5.4.9"/>
    </reaction>
</comment>
<dbReference type="Pfam" id="PF00763">
    <property type="entry name" value="THF_DHG_CYH"/>
    <property type="match status" value="1"/>
</dbReference>
<keyword evidence="4 12" id="KW-0028">Amino-acid biosynthesis</keyword>
<dbReference type="GO" id="GO:0035999">
    <property type="term" value="P:tetrahydrofolate interconversion"/>
    <property type="evidence" value="ECO:0007669"/>
    <property type="project" value="UniProtKB-UniRule"/>
</dbReference>
<evidence type="ECO:0000256" key="12">
    <source>
        <dbReference type="HAMAP-Rule" id="MF_01576"/>
    </source>
</evidence>
<proteinExistence type="inferred from homology"/>
<comment type="catalytic activity">
    <reaction evidence="12">
        <text>(6R)-5,10-methylene-5,6,7,8-tetrahydrofolate + NADP(+) = (6R)-5,10-methenyltetrahydrofolate + NADPH</text>
        <dbReference type="Rhea" id="RHEA:22812"/>
        <dbReference type="ChEBI" id="CHEBI:15636"/>
        <dbReference type="ChEBI" id="CHEBI:57455"/>
        <dbReference type="ChEBI" id="CHEBI:57783"/>
        <dbReference type="ChEBI" id="CHEBI:58349"/>
        <dbReference type="EC" id="1.5.1.5"/>
    </reaction>
</comment>
<feature type="binding site" evidence="12">
    <location>
        <position position="232"/>
    </location>
    <ligand>
        <name>NADP(+)</name>
        <dbReference type="ChEBI" id="CHEBI:58349"/>
    </ligand>
</feature>
<dbReference type="EC" id="1.5.1.5" evidence="12"/>
<comment type="caution">
    <text evidence="15">The sequence shown here is derived from an EMBL/GenBank/DDBJ whole genome shotgun (WGS) entry which is preliminary data.</text>
</comment>
<keyword evidence="5 12" id="KW-0658">Purine biosynthesis</keyword>
<dbReference type="EC" id="3.5.4.9" evidence="12"/>
<dbReference type="PRINTS" id="PR00085">
    <property type="entry name" value="THFDHDRGNASE"/>
</dbReference>
<comment type="function">
    <text evidence="12">Catalyzes the oxidation of 5,10-methylenetetrahydrofolate to 5,10-methenyltetrahydrofolate and then the hydrolysis of 5,10-methenyltetrahydrofolate to 10-formyltetrahydrofolate.</text>
</comment>
<gene>
    <name evidence="12 15" type="primary">folD</name>
    <name evidence="15" type="ORF">CLCY_2c01100</name>
</gene>
<comment type="pathway">
    <text evidence="1 12">One-carbon metabolism; tetrahydrofolate interconversion.</text>
</comment>
<protein>
    <recommendedName>
        <fullName evidence="12">Bifunctional protein FolD</fullName>
    </recommendedName>
    <domain>
        <recommendedName>
            <fullName evidence="12">Methylenetetrahydrofolate dehydrogenase</fullName>
            <ecNumber evidence="12">1.5.1.5</ecNumber>
        </recommendedName>
    </domain>
    <domain>
        <recommendedName>
            <fullName evidence="12">Methenyltetrahydrofolate cyclohydrolase</fullName>
            <ecNumber evidence="12">3.5.4.9</ecNumber>
        </recommendedName>
    </domain>
</protein>
<dbReference type="SUPFAM" id="SSF53223">
    <property type="entry name" value="Aminoacid dehydrogenase-like, N-terminal domain"/>
    <property type="match status" value="1"/>
</dbReference>
<dbReference type="STRING" id="1121307.CLCY_2c01100"/>
<dbReference type="GO" id="GO:0005829">
    <property type="term" value="C:cytosol"/>
    <property type="evidence" value="ECO:0007669"/>
    <property type="project" value="TreeGrafter"/>
</dbReference>
<evidence type="ECO:0000256" key="1">
    <source>
        <dbReference type="ARBA" id="ARBA00004777"/>
    </source>
</evidence>
<comment type="caution">
    <text evidence="12">Lacks conserved residue(s) required for the propagation of feature annotation.</text>
</comment>
<dbReference type="FunFam" id="3.40.50.720:FF:000094">
    <property type="entry name" value="Bifunctional protein FolD"/>
    <property type="match status" value="1"/>
</dbReference>
<feature type="domain" description="Tetrahydrofolate dehydrogenase/cyclohydrolase catalytic" evidence="13">
    <location>
        <begin position="6"/>
        <end position="121"/>
    </location>
</feature>
<evidence type="ECO:0000256" key="8">
    <source>
        <dbReference type="ARBA" id="ARBA00023002"/>
    </source>
</evidence>
<keyword evidence="3 12" id="KW-0554">One-carbon metabolism</keyword>
<evidence type="ECO:0000256" key="10">
    <source>
        <dbReference type="ARBA" id="ARBA00023167"/>
    </source>
</evidence>
<evidence type="ECO:0000256" key="7">
    <source>
        <dbReference type="ARBA" id="ARBA00022857"/>
    </source>
</evidence>
<dbReference type="Proteomes" id="UP000036756">
    <property type="component" value="Unassembled WGS sequence"/>
</dbReference>
<dbReference type="PATRIC" id="fig|1121307.3.peg.967"/>
<dbReference type="GO" id="GO:0006164">
    <property type="term" value="P:purine nucleotide biosynthetic process"/>
    <property type="evidence" value="ECO:0007669"/>
    <property type="project" value="UniProtKB-KW"/>
</dbReference>
<dbReference type="Gene3D" id="3.40.50.10860">
    <property type="entry name" value="Leucine Dehydrogenase, chain A, domain 1"/>
    <property type="match status" value="1"/>
</dbReference>
<keyword evidence="6 12" id="KW-0378">Hydrolase</keyword>
<evidence type="ECO:0000256" key="11">
    <source>
        <dbReference type="ARBA" id="ARBA00023268"/>
    </source>
</evidence>
<dbReference type="PANTHER" id="PTHR48099">
    <property type="entry name" value="C-1-TETRAHYDROFOLATE SYNTHASE, CYTOPLASMIC-RELATED"/>
    <property type="match status" value="1"/>
</dbReference>
<dbReference type="UniPathway" id="UPA00193"/>
<comment type="subunit">
    <text evidence="2 12">Homodimer.</text>
</comment>
<reference evidence="15 16" key="1">
    <citation type="submission" date="2015-06" db="EMBL/GenBank/DDBJ databases">
        <title>Draft genome sequence of the purine-degrading Clostridium cylindrosporum HC-1 (DSM 605).</title>
        <authorList>
            <person name="Poehlein A."/>
            <person name="Schiel-Bengelsdorf B."/>
            <person name="Bengelsdorf F."/>
            <person name="Daniel R."/>
            <person name="Duerre P."/>
        </authorList>
    </citation>
    <scope>NUCLEOTIDE SEQUENCE [LARGE SCALE GENOMIC DNA]</scope>
    <source>
        <strain evidence="15 16">DSM 605</strain>
    </source>
</reference>
<dbReference type="InterPro" id="IPR036291">
    <property type="entry name" value="NAD(P)-bd_dom_sf"/>
</dbReference>
<dbReference type="GO" id="GO:0004477">
    <property type="term" value="F:methenyltetrahydrofolate cyclohydrolase activity"/>
    <property type="evidence" value="ECO:0007669"/>
    <property type="project" value="UniProtKB-UniRule"/>
</dbReference>
<evidence type="ECO:0000256" key="6">
    <source>
        <dbReference type="ARBA" id="ARBA00022801"/>
    </source>
</evidence>
<dbReference type="InterPro" id="IPR020631">
    <property type="entry name" value="THF_DH/CycHdrlase_NAD-bd_dom"/>
</dbReference>
<dbReference type="PANTHER" id="PTHR48099:SF5">
    <property type="entry name" value="C-1-TETRAHYDROFOLATE SYNTHASE, CYTOPLASMIC"/>
    <property type="match status" value="1"/>
</dbReference>
<dbReference type="GO" id="GO:0004488">
    <property type="term" value="F:methylenetetrahydrofolate dehydrogenase (NADP+) activity"/>
    <property type="evidence" value="ECO:0007669"/>
    <property type="project" value="UniProtKB-UniRule"/>
</dbReference>
<dbReference type="CDD" id="cd01080">
    <property type="entry name" value="NAD_bind_m-THF_DH_Cyclohyd"/>
    <property type="match status" value="1"/>
</dbReference>
<dbReference type="Gene3D" id="3.40.50.720">
    <property type="entry name" value="NAD(P)-binding Rossmann-like Domain"/>
    <property type="match status" value="1"/>
</dbReference>
<dbReference type="FunFam" id="3.40.50.10860:FF:000005">
    <property type="entry name" value="C-1-tetrahydrofolate synthase, cytoplasmic, putative"/>
    <property type="match status" value="1"/>
</dbReference>
<feature type="domain" description="Tetrahydrofolate dehydrogenase/cyclohydrolase NAD(P)-binding" evidence="14">
    <location>
        <begin position="140"/>
        <end position="278"/>
    </location>
</feature>
<dbReference type="AlphaFoldDB" id="A0A0J8D5B6"/>
<organism evidence="15 16">
    <name type="scientific">Clostridium cylindrosporum DSM 605</name>
    <dbReference type="NCBI Taxonomy" id="1121307"/>
    <lineage>
        <taxon>Bacteria</taxon>
        <taxon>Bacillati</taxon>
        <taxon>Bacillota</taxon>
        <taxon>Clostridia</taxon>
        <taxon>Eubacteriales</taxon>
        <taxon>Clostridiaceae</taxon>
        <taxon>Clostridium</taxon>
    </lineage>
</organism>
<dbReference type="InterPro" id="IPR000672">
    <property type="entry name" value="THF_DH/CycHdrlase"/>
</dbReference>
<keyword evidence="10 12" id="KW-0486">Methionine biosynthesis</keyword>
<dbReference type="OrthoDB" id="9803580at2"/>
<feature type="binding site" evidence="12">
    <location>
        <begin position="166"/>
        <end position="168"/>
    </location>
    <ligand>
        <name>NADP(+)</name>
        <dbReference type="ChEBI" id="CHEBI:58349"/>
    </ligand>
</feature>
<evidence type="ECO:0000256" key="5">
    <source>
        <dbReference type="ARBA" id="ARBA00022755"/>
    </source>
</evidence>